<reference evidence="1 2" key="1">
    <citation type="journal article" date="2022" name="bioRxiv">
        <title>Genomics of Preaxostyla Flagellates Illuminates Evolutionary Transitions and the Path Towards Mitochondrial Loss.</title>
        <authorList>
            <person name="Novak L.V.F."/>
            <person name="Treitli S.C."/>
            <person name="Pyrih J."/>
            <person name="Halakuc P."/>
            <person name="Pipaliya S.V."/>
            <person name="Vacek V."/>
            <person name="Brzon O."/>
            <person name="Soukal P."/>
            <person name="Eme L."/>
            <person name="Dacks J.B."/>
            <person name="Karnkowska A."/>
            <person name="Elias M."/>
            <person name="Hampl V."/>
        </authorList>
    </citation>
    <scope>NUCLEOTIDE SEQUENCE [LARGE SCALE GENOMIC DNA]</scope>
    <source>
        <strain evidence="1">NAU3</strain>
        <tissue evidence="1">Gut</tissue>
    </source>
</reference>
<dbReference type="Proteomes" id="UP001281761">
    <property type="component" value="Unassembled WGS sequence"/>
</dbReference>
<proteinExistence type="predicted"/>
<gene>
    <name evidence="1" type="ORF">BLNAU_3758</name>
</gene>
<sequence>MRFEWKSDDHRLDPRLCDRSNEERIPKQHFVVVCILLGFTVHQADIEVESQWAQNWITVHTGMGKVRVQVGIQLVAHVQCISDLALSGIAPKIRFTARGVVMSVLSEERIEDPKLIPSNEKLFRRVEEEPSDISTNMAAATDREGQQSGDGACEVVEGSLVIACPDGCIPMDPREEGASEDERALGRCTLLHSSIHTLCVVQPIRIVDLAVELAVQMDSVADRARSFRSAKDRHLVHVDPVVENRRRSDVLICEEVRKPVFHIIVEEVRPTGQSWPAVGFVLFQLHCEELCDLLVRRNQRFVFRLCRFSLVRLHLNLLPPQFRPCLVPRPIVVDSCLDQVVTLLSLVEDEELAVGLHVRVNNGDQLPSAASEDVLDAESCRLGEFRLVVLQERSGDVEDIALIGLLSGEWHGFIV</sequence>
<name>A0ABQ9YC37_9EUKA</name>
<dbReference type="EMBL" id="JARBJD010000017">
    <property type="protein sequence ID" value="KAK2961312.1"/>
    <property type="molecule type" value="Genomic_DNA"/>
</dbReference>
<comment type="caution">
    <text evidence="1">The sequence shown here is derived from an EMBL/GenBank/DDBJ whole genome shotgun (WGS) entry which is preliminary data.</text>
</comment>
<accession>A0ABQ9YC37</accession>
<evidence type="ECO:0000313" key="2">
    <source>
        <dbReference type="Proteomes" id="UP001281761"/>
    </source>
</evidence>
<protein>
    <submittedName>
        <fullName evidence="1">Uncharacterized protein</fullName>
    </submittedName>
</protein>
<keyword evidence="2" id="KW-1185">Reference proteome</keyword>
<organism evidence="1 2">
    <name type="scientific">Blattamonas nauphoetae</name>
    <dbReference type="NCBI Taxonomy" id="2049346"/>
    <lineage>
        <taxon>Eukaryota</taxon>
        <taxon>Metamonada</taxon>
        <taxon>Preaxostyla</taxon>
        <taxon>Oxymonadida</taxon>
        <taxon>Blattamonas</taxon>
    </lineage>
</organism>
<evidence type="ECO:0000313" key="1">
    <source>
        <dbReference type="EMBL" id="KAK2961312.1"/>
    </source>
</evidence>